<reference evidence="1" key="1">
    <citation type="submission" date="2015-04" db="EMBL/GenBank/DDBJ databases">
        <title>The genome sequence of the plant pathogenic Rhizarian Plasmodiophora brassicae reveals insights in its biotrophic life cycle and the origin of chitin synthesis.</title>
        <authorList>
            <person name="Schwelm A."/>
            <person name="Fogelqvist J."/>
            <person name="Knaust A."/>
            <person name="Julke S."/>
            <person name="Lilja T."/>
            <person name="Dhandapani V."/>
            <person name="Bonilla-Rosso G."/>
            <person name="Karlsson M."/>
            <person name="Shevchenko A."/>
            <person name="Choi S.R."/>
            <person name="Kim H.G."/>
            <person name="Park J.Y."/>
            <person name="Lim Y.P."/>
            <person name="Ludwig-Muller J."/>
            <person name="Dixelius C."/>
        </authorList>
    </citation>
    <scope>NUCLEOTIDE SEQUENCE</scope>
    <source>
        <tissue evidence="1">Potato root galls</tissue>
    </source>
</reference>
<dbReference type="AlphaFoldDB" id="A0A0H5RHS0"/>
<evidence type="ECO:0000313" key="1">
    <source>
        <dbReference type="EMBL" id="CRZ13077.1"/>
    </source>
</evidence>
<feature type="non-terminal residue" evidence="1">
    <location>
        <position position="223"/>
    </location>
</feature>
<name>A0A0H5RHS0_9EUKA</name>
<accession>A0A0H5RHS0</accession>
<dbReference type="EMBL" id="HACM01012635">
    <property type="protein sequence ID" value="CRZ13077.1"/>
    <property type="molecule type" value="Transcribed_RNA"/>
</dbReference>
<organism evidence="1">
    <name type="scientific">Spongospora subterranea</name>
    <dbReference type="NCBI Taxonomy" id="70186"/>
    <lineage>
        <taxon>Eukaryota</taxon>
        <taxon>Sar</taxon>
        <taxon>Rhizaria</taxon>
        <taxon>Endomyxa</taxon>
        <taxon>Phytomyxea</taxon>
        <taxon>Plasmodiophorida</taxon>
        <taxon>Plasmodiophoridae</taxon>
        <taxon>Spongospora</taxon>
    </lineage>
</organism>
<protein>
    <submittedName>
        <fullName evidence="1">Uncharacterized protein</fullName>
    </submittedName>
</protein>
<sequence length="223" mass="25634">LWHVADSLKIHWVSVHQEGIESVCIEPTCRQTVVFDSTSYRCGNGHENSDCFINDKSTYEWIRDSVLSKCNLLLETESASRVALQPTFLRQNSMKVRQLLNRRSPFGRLEDGVSDSPKSPSQQFPKPIQRWGLLRNKFSELGPQFRSMNSPQFHRTINDAVIDFIKSKYVDPRELRRSLESVEICARRKAQGFDIFSDILYQASEQLSVPIAAELACAVREWP</sequence>
<proteinExistence type="predicted"/>
<feature type="non-terminal residue" evidence="1">
    <location>
        <position position="1"/>
    </location>
</feature>